<proteinExistence type="predicted"/>
<reference evidence="1" key="1">
    <citation type="submission" date="2018-05" db="EMBL/GenBank/DDBJ databases">
        <authorList>
            <person name="Lanie J.A."/>
            <person name="Ng W.-L."/>
            <person name="Kazmierczak K.M."/>
            <person name="Andrzejewski T.M."/>
            <person name="Davidsen T.M."/>
            <person name="Wayne K.J."/>
            <person name="Tettelin H."/>
            <person name="Glass J.I."/>
            <person name="Rusch D."/>
            <person name="Podicherti R."/>
            <person name="Tsui H.-C.T."/>
            <person name="Winkler M.E."/>
        </authorList>
    </citation>
    <scope>NUCLEOTIDE SEQUENCE</scope>
</reference>
<gene>
    <name evidence="1" type="ORF">METZ01_LOCUS498633</name>
</gene>
<dbReference type="EMBL" id="UINC01218658">
    <property type="protein sequence ID" value="SVE45779.1"/>
    <property type="molecule type" value="Genomic_DNA"/>
</dbReference>
<accession>A0A383DN90</accession>
<protein>
    <submittedName>
        <fullName evidence="1">Uncharacterized protein</fullName>
    </submittedName>
</protein>
<organism evidence="1">
    <name type="scientific">marine metagenome</name>
    <dbReference type="NCBI Taxonomy" id="408172"/>
    <lineage>
        <taxon>unclassified sequences</taxon>
        <taxon>metagenomes</taxon>
        <taxon>ecological metagenomes</taxon>
    </lineage>
</organism>
<name>A0A383DN90_9ZZZZ</name>
<evidence type="ECO:0000313" key="1">
    <source>
        <dbReference type="EMBL" id="SVE45779.1"/>
    </source>
</evidence>
<dbReference type="AlphaFoldDB" id="A0A383DN90"/>
<sequence>MHSFGLKEFIDSRIFKLFEKPDESFDNIQIFFVAGDHVKVICSHFENDHRTPAWFAVEFPFGLPFLPGPFTVDETEVFSSQGEQIGGLAPYQFAESIQIDVFLNEFNVRYIRINADPASVLFKSLHALPLNGFGLFLAEIFCGPDNHFCS</sequence>